<reference evidence="2" key="1">
    <citation type="submission" date="2019-12" db="EMBL/GenBank/DDBJ databases">
        <title>Genome sequencing and annotation of Brassica cretica.</title>
        <authorList>
            <person name="Studholme D.J."/>
            <person name="Sarris P."/>
        </authorList>
    </citation>
    <scope>NUCLEOTIDE SEQUENCE</scope>
    <source>
        <strain evidence="2">PFS-109/04</strain>
        <tissue evidence="2">Leaf</tissue>
    </source>
</reference>
<evidence type="ECO:0000256" key="1">
    <source>
        <dbReference type="SAM" id="MobiDB-lite"/>
    </source>
</evidence>
<feature type="region of interest" description="Disordered" evidence="1">
    <location>
        <begin position="528"/>
        <end position="551"/>
    </location>
</feature>
<evidence type="ECO:0000313" key="3">
    <source>
        <dbReference type="Proteomes" id="UP000712600"/>
    </source>
</evidence>
<organism evidence="2 3">
    <name type="scientific">Brassica cretica</name>
    <name type="common">Mustard</name>
    <dbReference type="NCBI Taxonomy" id="69181"/>
    <lineage>
        <taxon>Eukaryota</taxon>
        <taxon>Viridiplantae</taxon>
        <taxon>Streptophyta</taxon>
        <taxon>Embryophyta</taxon>
        <taxon>Tracheophyta</taxon>
        <taxon>Spermatophyta</taxon>
        <taxon>Magnoliopsida</taxon>
        <taxon>eudicotyledons</taxon>
        <taxon>Gunneridae</taxon>
        <taxon>Pentapetalae</taxon>
        <taxon>rosids</taxon>
        <taxon>malvids</taxon>
        <taxon>Brassicales</taxon>
        <taxon>Brassicaceae</taxon>
        <taxon>Brassiceae</taxon>
        <taxon>Brassica</taxon>
    </lineage>
</organism>
<dbReference type="Proteomes" id="UP000712600">
    <property type="component" value="Unassembled WGS sequence"/>
</dbReference>
<name>A0A8S9SJM5_BRACR</name>
<protein>
    <submittedName>
        <fullName evidence="2">Uncharacterized protein</fullName>
    </submittedName>
</protein>
<comment type="caution">
    <text evidence="2">The sequence shown here is derived from an EMBL/GenBank/DDBJ whole genome shotgun (WGS) entry which is preliminary data.</text>
</comment>
<evidence type="ECO:0000313" key="2">
    <source>
        <dbReference type="EMBL" id="KAF3600887.1"/>
    </source>
</evidence>
<dbReference type="AlphaFoldDB" id="A0A8S9SJM5"/>
<accession>A0A8S9SJM5</accession>
<sequence length="551" mass="61012">MNPEFLMFPSSLVGGLPRPRRPFTDPFSSLVPSWGDVPEADSEAVPMAPLRTRLGMRSPTEFEHALDGGAGEVAVYEAYLEAGFWGVIPSLIGEVSSFFAVFCHLQSRYGTPLVEEPSRGVRGNYPFGDGWNSRYVFVKIQEPVGYPTSWRTVGKSGSEAYNGNSLTILMDDLSGNVARLPVSVVYDEYQKAKARKRRPSYTPLPRLARAALSANGLSSTSSTSVEVGSNRDPLVVAHRRLIGEVFLLRGQMQDMVARRDLLVQQVKAVGKKYSMKRLLQLPSSRSLPPGSGFLPLGSGSLPPGLGPCPQVWVLHPVTGPGPQVWELPLSSMPSDFSCRKINGNLPFISSRAHEFDSRQGYISPLEDLLLREVYDRLIPVITTMKMTSYALCSTPTTPHTGPGHDLQHTDRDTPCSSKHIEGPCSLQHIDYSTICFGHVPHRTDDSYHLQGHLPIQATGENTLRRDVSFSLSFLRTEHGSLVHKNPLTKASARWELVKEWLEKCVEHWNPKEEYRRRFILSGGINHQSGSFSQAATPRSVVGSRFSEEPSF</sequence>
<proteinExistence type="predicted"/>
<dbReference type="EMBL" id="QGKX02000004">
    <property type="protein sequence ID" value="KAF3600887.1"/>
    <property type="molecule type" value="Genomic_DNA"/>
</dbReference>
<gene>
    <name evidence="2" type="ORF">F2Q69_00036275</name>
</gene>